<organism evidence="1 2">
    <name type="scientific">Talaromyces marneffei (strain ATCC 18224 / CBS 334.59 / QM 7333)</name>
    <name type="common">Penicillium marneffei</name>
    <dbReference type="NCBI Taxonomy" id="441960"/>
    <lineage>
        <taxon>Eukaryota</taxon>
        <taxon>Fungi</taxon>
        <taxon>Dikarya</taxon>
        <taxon>Ascomycota</taxon>
        <taxon>Pezizomycotina</taxon>
        <taxon>Eurotiomycetes</taxon>
        <taxon>Eurotiomycetidae</taxon>
        <taxon>Eurotiales</taxon>
        <taxon>Trichocomaceae</taxon>
        <taxon>Talaromyces</taxon>
        <taxon>Talaromyces sect. Talaromyces</taxon>
    </lineage>
</organism>
<dbReference type="AlphaFoldDB" id="B6QJN7"/>
<evidence type="ECO:0000313" key="2">
    <source>
        <dbReference type="Proteomes" id="UP000001294"/>
    </source>
</evidence>
<dbReference type="PhylomeDB" id="B6QJN7"/>
<dbReference type="EMBL" id="DS995902">
    <property type="protein sequence ID" value="EEA22483.1"/>
    <property type="molecule type" value="Genomic_DNA"/>
</dbReference>
<dbReference type="Proteomes" id="UP000001294">
    <property type="component" value="Unassembled WGS sequence"/>
</dbReference>
<protein>
    <submittedName>
        <fullName evidence="1">Uncharacterized protein</fullName>
    </submittedName>
</protein>
<reference evidence="2" key="1">
    <citation type="journal article" date="2015" name="Genome Announc.">
        <title>Genome sequence of the AIDS-associated pathogen Penicillium marneffei (ATCC18224) and its near taxonomic relative Talaromyces stipitatus (ATCC10500).</title>
        <authorList>
            <person name="Nierman W.C."/>
            <person name="Fedorova-Abrams N.D."/>
            <person name="Andrianopoulos A."/>
        </authorList>
    </citation>
    <scope>NUCLEOTIDE SEQUENCE [LARGE SCALE GENOMIC DNA]</scope>
    <source>
        <strain evidence="2">ATCC 18224 / CBS 334.59 / QM 7333</strain>
    </source>
</reference>
<dbReference type="HOGENOM" id="CLU_1768735_0_0_1"/>
<sequence>MPKGQSKSRQIIRNLSIQIFQKAGRDLKNPDLRMRVNDQRLPIMVIESGSFESLDRLREEAKLWILGGNATAVIIICCRHVGDADQVEGEVELHTPDSNGNPVLQQTEVVIPEASPRQVREQSPRMTRRMLLGLPFSQAETRMTNLI</sequence>
<keyword evidence="2" id="KW-1185">Reference proteome</keyword>
<dbReference type="VEuPathDB" id="FungiDB:PMAA_091120"/>
<gene>
    <name evidence="1" type="ORF">PMAA_091120</name>
</gene>
<accession>B6QJN7</accession>
<proteinExistence type="predicted"/>
<dbReference type="OrthoDB" id="76567at2759"/>
<name>B6QJN7_TALMQ</name>
<evidence type="ECO:0000313" key="1">
    <source>
        <dbReference type="EMBL" id="EEA22483.1"/>
    </source>
</evidence>